<reference evidence="2 3" key="1">
    <citation type="submission" date="2023-10" db="EMBL/GenBank/DDBJ databases">
        <title>Two novel species belonging to the OM43/NOR5 clade.</title>
        <authorList>
            <person name="Park M."/>
        </authorList>
    </citation>
    <scope>NUCLEOTIDE SEQUENCE [LARGE SCALE GENOMIC DNA]</scope>
    <source>
        <strain evidence="2 3">IMCC43200</strain>
    </source>
</reference>
<evidence type="ECO:0000313" key="3">
    <source>
        <dbReference type="Proteomes" id="UP001626537"/>
    </source>
</evidence>
<feature type="region of interest" description="Disordered" evidence="1">
    <location>
        <begin position="265"/>
        <end position="315"/>
    </location>
</feature>
<organism evidence="2 3">
    <name type="scientific">Congregibacter variabilis</name>
    <dbReference type="NCBI Taxonomy" id="3081200"/>
    <lineage>
        <taxon>Bacteria</taxon>
        <taxon>Pseudomonadati</taxon>
        <taxon>Pseudomonadota</taxon>
        <taxon>Gammaproteobacteria</taxon>
        <taxon>Cellvibrionales</taxon>
        <taxon>Halieaceae</taxon>
        <taxon>Congregibacter</taxon>
    </lineage>
</organism>
<accession>A0ABZ0I6L6</accession>
<proteinExistence type="predicted"/>
<gene>
    <name evidence="2" type="ORF">R0135_05765</name>
</gene>
<sequence length="336" mass="33694">MSRRSALKRQRKLIVTVAVAGVTVLLTLVYAVAAPASQPSDKRVKPDAAVNNTPHDVDHSLHSIRSGTGQTTTASVRSTKESKNSDASAVLEELAGDDTYVSPATEARQLPGSSELLAGLNTSEPSGVRASGFGRGTRVSAGRGGTSRGNASGLSGFGGGSAAGFGGTPAPSSFGGESLFGDLEVASAFVTTADDASGPGGSRISNFRPGAPLPIAFDPCLRDGLVVSPCVRTSSELLRDLESPSFSSGPGEFGDLPQTRIVFFSSPAGQSEGGGASGGDGSTGGDSGTGSNDPANSESRGGGGFYPEESATPVPAPAPVLLLSVGLMLLLSRRRV</sequence>
<evidence type="ECO:0000313" key="2">
    <source>
        <dbReference type="EMBL" id="WOJ94671.1"/>
    </source>
</evidence>
<dbReference type="Proteomes" id="UP001626537">
    <property type="component" value="Chromosome"/>
</dbReference>
<feature type="region of interest" description="Disordered" evidence="1">
    <location>
        <begin position="36"/>
        <end position="87"/>
    </location>
</feature>
<dbReference type="EMBL" id="CP136864">
    <property type="protein sequence ID" value="WOJ94671.1"/>
    <property type="molecule type" value="Genomic_DNA"/>
</dbReference>
<dbReference type="RefSeq" id="WP_407349308.1">
    <property type="nucleotide sequence ID" value="NZ_CP136864.1"/>
</dbReference>
<feature type="compositionally biased region" description="Gly residues" evidence="1">
    <location>
        <begin position="271"/>
        <end position="288"/>
    </location>
</feature>
<evidence type="ECO:0008006" key="4">
    <source>
        <dbReference type="Google" id="ProtNLM"/>
    </source>
</evidence>
<keyword evidence="3" id="KW-1185">Reference proteome</keyword>
<feature type="compositionally biased region" description="Polar residues" evidence="1">
    <location>
        <begin position="63"/>
        <end position="77"/>
    </location>
</feature>
<feature type="region of interest" description="Disordered" evidence="1">
    <location>
        <begin position="118"/>
        <end position="148"/>
    </location>
</feature>
<evidence type="ECO:0000256" key="1">
    <source>
        <dbReference type="SAM" id="MobiDB-lite"/>
    </source>
</evidence>
<protein>
    <recommendedName>
        <fullName evidence="4">PEP-CTERM protein-sorting domain-containing protein</fullName>
    </recommendedName>
</protein>
<name>A0ABZ0I6L6_9GAMM</name>